<dbReference type="InterPro" id="IPR006530">
    <property type="entry name" value="YD"/>
</dbReference>
<dbReference type="NCBIfam" id="TIGR03696">
    <property type="entry name" value="Rhs_assc_core"/>
    <property type="match status" value="1"/>
</dbReference>
<gene>
    <name evidence="2" type="ORF">WQE_00570</name>
</gene>
<name>A0ABP2PZ97_9BURK</name>
<dbReference type="PRINTS" id="PR00394">
    <property type="entry name" value="RHSPROTEIN"/>
</dbReference>
<dbReference type="NCBIfam" id="TIGR01643">
    <property type="entry name" value="YD_repeat_2x"/>
    <property type="match status" value="1"/>
</dbReference>
<sequence length="236" mass="27108">MGEYFGATYEYDADGNLARRREAGELTWLYGWDAAGRLKEARRYARPPAAHEVDHHVRTADSVRFVPGNVQPEVTVLLRYDAFGRRTLKARTRHATYFYQNDHLGTPQELVDESGKVVWLGRYRAWGALRGAKLANGEAAETGNLIRAQGQYHDEELGLCYNRYRYYDPHAGRFISRDPIGLRGGINLYAYAPNPVQWIDPHGLTGTFKTGWLHARKRYWLHSGRKRSGKLKNEKQ</sequence>
<dbReference type="Proteomes" id="UP000004980">
    <property type="component" value="Unassembled WGS sequence"/>
</dbReference>
<dbReference type="InterPro" id="IPR031325">
    <property type="entry name" value="RHS_repeat"/>
</dbReference>
<reference evidence="2 3" key="1">
    <citation type="journal article" date="2012" name="J. Bacteriol.">
        <title>Draft Genome Sequence of the Soil Bacterium Burkholderia terrae Strain BS001, Which Interacts with Fungal Surface Structures.</title>
        <authorList>
            <person name="Nazir R."/>
            <person name="Hansen M.A."/>
            <person name="Sorensen S."/>
            <person name="van Elsas J.D."/>
        </authorList>
    </citation>
    <scope>NUCLEOTIDE SEQUENCE [LARGE SCALE GENOMIC DNA]</scope>
    <source>
        <strain evidence="2 3">BS001</strain>
    </source>
</reference>
<evidence type="ECO:0000313" key="2">
    <source>
        <dbReference type="EMBL" id="EIN03131.1"/>
    </source>
</evidence>
<dbReference type="Pfam" id="PF03527">
    <property type="entry name" value="RHS"/>
    <property type="match status" value="1"/>
</dbReference>
<keyword evidence="3" id="KW-1185">Reference proteome</keyword>
<dbReference type="InterPro" id="IPR050708">
    <property type="entry name" value="T6SS_VgrG/RHS"/>
</dbReference>
<dbReference type="PANTHER" id="PTHR32305:SF15">
    <property type="entry name" value="PROTEIN RHSA-RELATED"/>
    <property type="match status" value="1"/>
</dbReference>
<evidence type="ECO:0000313" key="3">
    <source>
        <dbReference type="Proteomes" id="UP000004980"/>
    </source>
</evidence>
<dbReference type="InterPro" id="IPR022385">
    <property type="entry name" value="Rhs_assc_core"/>
</dbReference>
<dbReference type="RefSeq" id="WP_007576602.1">
    <property type="nucleotide sequence ID" value="NZ_AKAU01000010.1"/>
</dbReference>
<dbReference type="Gene3D" id="2.180.10.10">
    <property type="entry name" value="RHS repeat-associated core"/>
    <property type="match status" value="1"/>
</dbReference>
<protein>
    <submittedName>
        <fullName evidence="2">YD repeat-containing protein</fullName>
    </submittedName>
</protein>
<dbReference type="PANTHER" id="PTHR32305">
    <property type="match status" value="1"/>
</dbReference>
<feature type="domain" description="RHS protein conserved region" evidence="1">
    <location>
        <begin position="97"/>
        <end position="129"/>
    </location>
</feature>
<proteinExistence type="predicted"/>
<dbReference type="Pfam" id="PF05593">
    <property type="entry name" value="RHS_repeat"/>
    <property type="match status" value="1"/>
</dbReference>
<comment type="caution">
    <text evidence="2">The sequence shown here is derived from an EMBL/GenBank/DDBJ whole genome shotgun (WGS) entry which is preliminary data.</text>
</comment>
<dbReference type="EMBL" id="AKAU01000010">
    <property type="protein sequence ID" value="EIN03131.1"/>
    <property type="molecule type" value="Genomic_DNA"/>
</dbReference>
<evidence type="ECO:0000259" key="1">
    <source>
        <dbReference type="Pfam" id="PF03527"/>
    </source>
</evidence>
<dbReference type="InterPro" id="IPR001826">
    <property type="entry name" value="RHS"/>
</dbReference>
<organism evidence="2 3">
    <name type="scientific">Paraburkholderia hospita</name>
    <dbReference type="NCBI Taxonomy" id="169430"/>
    <lineage>
        <taxon>Bacteria</taxon>
        <taxon>Pseudomonadati</taxon>
        <taxon>Pseudomonadota</taxon>
        <taxon>Betaproteobacteria</taxon>
        <taxon>Burkholderiales</taxon>
        <taxon>Burkholderiaceae</taxon>
        <taxon>Paraburkholderia</taxon>
    </lineage>
</organism>
<accession>A0ABP2PZ97</accession>